<keyword evidence="3 7" id="KW-0813">Transport</keyword>
<proteinExistence type="inferred from homology"/>
<keyword evidence="10" id="KW-1185">Reference proteome</keyword>
<dbReference type="InterPro" id="IPR020846">
    <property type="entry name" value="MFS_dom"/>
</dbReference>
<evidence type="ECO:0000313" key="9">
    <source>
        <dbReference type="EMBL" id="RCH80138.1"/>
    </source>
</evidence>
<evidence type="ECO:0000256" key="4">
    <source>
        <dbReference type="ARBA" id="ARBA00022692"/>
    </source>
</evidence>
<evidence type="ECO:0000256" key="6">
    <source>
        <dbReference type="ARBA" id="ARBA00023136"/>
    </source>
</evidence>
<dbReference type="InterPro" id="IPR024671">
    <property type="entry name" value="Atg22-like"/>
</dbReference>
<dbReference type="GO" id="GO:0005774">
    <property type="term" value="C:vacuolar membrane"/>
    <property type="evidence" value="ECO:0007669"/>
    <property type="project" value="UniProtKB-SubCell"/>
</dbReference>
<dbReference type="PROSITE" id="PS50850">
    <property type="entry name" value="MFS"/>
    <property type="match status" value="1"/>
</dbReference>
<reference evidence="9 10" key="1">
    <citation type="journal article" date="2018" name="G3 (Bethesda)">
        <title>Phylogenetic and Phylogenomic Definition of Rhizopus Species.</title>
        <authorList>
            <person name="Gryganskyi A.P."/>
            <person name="Golan J."/>
            <person name="Dolatabadi S."/>
            <person name="Mondo S."/>
            <person name="Robb S."/>
            <person name="Idnurm A."/>
            <person name="Muszewska A."/>
            <person name="Steczkiewicz K."/>
            <person name="Masonjones S."/>
            <person name="Liao H.L."/>
            <person name="Gajdeczka M.T."/>
            <person name="Anike F."/>
            <person name="Vuek A."/>
            <person name="Anishchenko I.M."/>
            <person name="Voigt K."/>
            <person name="de Hoog G.S."/>
            <person name="Smith M.E."/>
            <person name="Heitman J."/>
            <person name="Vilgalys R."/>
            <person name="Stajich J.E."/>
        </authorList>
    </citation>
    <scope>NUCLEOTIDE SEQUENCE [LARGE SCALE GENOMIC DNA]</scope>
    <source>
        <strain evidence="9 10">CBS 357.93</strain>
    </source>
</reference>
<dbReference type="STRING" id="86630.A0A367IR24"/>
<evidence type="ECO:0000256" key="5">
    <source>
        <dbReference type="ARBA" id="ARBA00022989"/>
    </source>
</evidence>
<keyword evidence="7" id="KW-0926">Vacuole</keyword>
<dbReference type="GO" id="GO:0006914">
    <property type="term" value="P:autophagy"/>
    <property type="evidence" value="ECO:0007669"/>
    <property type="project" value="UniProtKB-KW"/>
</dbReference>
<dbReference type="GO" id="GO:0006865">
    <property type="term" value="P:amino acid transport"/>
    <property type="evidence" value="ECO:0007669"/>
    <property type="project" value="UniProtKB-KW"/>
</dbReference>
<feature type="transmembrane region" description="Helical" evidence="7">
    <location>
        <begin position="30"/>
        <end position="49"/>
    </location>
</feature>
<feature type="transmembrane region" description="Helical" evidence="7">
    <location>
        <begin position="92"/>
        <end position="109"/>
    </location>
</feature>
<evidence type="ECO:0000256" key="1">
    <source>
        <dbReference type="ARBA" id="ARBA00004127"/>
    </source>
</evidence>
<dbReference type="GO" id="GO:0022857">
    <property type="term" value="F:transmembrane transporter activity"/>
    <property type="evidence" value="ECO:0007669"/>
    <property type="project" value="InterPro"/>
</dbReference>
<dbReference type="Proteomes" id="UP000252139">
    <property type="component" value="Unassembled WGS sequence"/>
</dbReference>
<keyword evidence="7" id="KW-0072">Autophagy</keyword>
<evidence type="ECO:0000259" key="8">
    <source>
        <dbReference type="PROSITE" id="PS50850"/>
    </source>
</evidence>
<dbReference type="PANTHER" id="PTHR23519:SF1">
    <property type="entry name" value="AUTOPHAGY-RELATED PROTEIN 22"/>
    <property type="match status" value="1"/>
</dbReference>
<dbReference type="InterPro" id="IPR036259">
    <property type="entry name" value="MFS_trans_sf"/>
</dbReference>
<feature type="transmembrane region" description="Helical" evidence="7">
    <location>
        <begin position="159"/>
        <end position="178"/>
    </location>
</feature>
<dbReference type="SUPFAM" id="SSF103473">
    <property type="entry name" value="MFS general substrate transporter"/>
    <property type="match status" value="1"/>
</dbReference>
<evidence type="ECO:0000256" key="2">
    <source>
        <dbReference type="ARBA" id="ARBA00006978"/>
    </source>
</evidence>
<evidence type="ECO:0000256" key="3">
    <source>
        <dbReference type="ARBA" id="ARBA00022448"/>
    </source>
</evidence>
<dbReference type="PANTHER" id="PTHR23519">
    <property type="entry name" value="AUTOPHAGY-RELATED PROTEIN 22"/>
    <property type="match status" value="1"/>
</dbReference>
<keyword evidence="5 7" id="KW-1133">Transmembrane helix</keyword>
<dbReference type="OrthoDB" id="192733at2759"/>
<comment type="caution">
    <text evidence="9">The sequence shown here is derived from an EMBL/GenBank/DDBJ whole genome shotgun (WGS) entry which is preliminary data.</text>
</comment>
<comment type="similarity">
    <text evidence="2 7">Belongs to the ATG22 family.</text>
</comment>
<name>A0A367IR24_RHIAZ</name>
<feature type="transmembrane region" description="Helical" evidence="7">
    <location>
        <begin position="125"/>
        <end position="147"/>
    </location>
</feature>
<evidence type="ECO:0000313" key="10">
    <source>
        <dbReference type="Proteomes" id="UP000252139"/>
    </source>
</evidence>
<dbReference type="EMBL" id="PJQL01004077">
    <property type="protein sequence ID" value="RCH80138.1"/>
    <property type="molecule type" value="Genomic_DNA"/>
</dbReference>
<dbReference type="InterPro" id="IPR050495">
    <property type="entry name" value="ATG22/LtaA_families"/>
</dbReference>
<keyword evidence="7" id="KW-0029">Amino-acid transport</keyword>
<dbReference type="Pfam" id="PF11700">
    <property type="entry name" value="ATG22"/>
    <property type="match status" value="1"/>
</dbReference>
<comment type="subcellular location">
    <subcellularLocation>
        <location evidence="1">Endomembrane system</location>
        <topology evidence="1">Multi-pass membrane protein</topology>
    </subcellularLocation>
    <subcellularLocation>
        <location evidence="7">Vacuole membrane</location>
        <topology evidence="7">Multi-pass membrane protein</topology>
    </subcellularLocation>
</comment>
<dbReference type="AlphaFoldDB" id="A0A367IR24"/>
<dbReference type="GO" id="GO:0012505">
    <property type="term" value="C:endomembrane system"/>
    <property type="evidence" value="ECO:0007669"/>
    <property type="project" value="UniProtKB-SubCell"/>
</dbReference>
<accession>A0A367IR24</accession>
<comment type="caution">
    <text evidence="7">Lacks conserved residue(s) required for the propagation of feature annotation.</text>
</comment>
<sequence length="205" mass="22394">MFSDGVSTISQMQGIIQGQLTSFSAKEGTLMGLVSAITSIMGCLMFLWIAKFFQLKTKTSLLIIMATTGLVAVWGSFGIAFDNFGIKTKSELWVLSVWSGIFIAPIWAWQQTMLAELIPKGKENLFFGLFGVVNKASSWIGPVVIGAITEATSSIWKGWPFVLGLFCIAILIVIFIDVDKAKQEALDYNARNCVQDTSSDTKLDA</sequence>
<organism evidence="9 10">
    <name type="scientific">Rhizopus azygosporus</name>
    <name type="common">Rhizopus microsporus var. azygosporus</name>
    <dbReference type="NCBI Taxonomy" id="86630"/>
    <lineage>
        <taxon>Eukaryota</taxon>
        <taxon>Fungi</taxon>
        <taxon>Fungi incertae sedis</taxon>
        <taxon>Mucoromycota</taxon>
        <taxon>Mucoromycotina</taxon>
        <taxon>Mucoromycetes</taxon>
        <taxon>Mucorales</taxon>
        <taxon>Mucorineae</taxon>
        <taxon>Rhizopodaceae</taxon>
        <taxon>Rhizopus</taxon>
    </lineage>
</organism>
<dbReference type="Gene3D" id="1.20.1250.20">
    <property type="entry name" value="MFS general substrate transporter like domains"/>
    <property type="match status" value="1"/>
</dbReference>
<protein>
    <recommendedName>
        <fullName evidence="7">Autophagy-related protein</fullName>
    </recommendedName>
</protein>
<gene>
    <name evidence="9" type="ORF">CU097_001729</name>
</gene>
<keyword evidence="4 7" id="KW-0812">Transmembrane</keyword>
<feature type="domain" description="Major facilitator superfamily (MFS) profile" evidence="8">
    <location>
        <begin position="1"/>
        <end position="205"/>
    </location>
</feature>
<feature type="transmembrane region" description="Helical" evidence="7">
    <location>
        <begin position="61"/>
        <end position="80"/>
    </location>
</feature>
<evidence type="ECO:0000256" key="7">
    <source>
        <dbReference type="RuleBase" id="RU363073"/>
    </source>
</evidence>
<comment type="function">
    <text evidence="7">Vacuolar effluxer which mediate the efflux of amino acids resulting from autophagic degradation. The release of autophagic amino acids allows the maintenance of protein synthesis and viability during nitrogen starvation.</text>
</comment>
<keyword evidence="6 7" id="KW-0472">Membrane</keyword>